<evidence type="ECO:0000313" key="2">
    <source>
        <dbReference type="EMBL" id="MBW30020.1"/>
    </source>
</evidence>
<feature type="chain" id="PRO_5014831034" evidence="1">
    <location>
        <begin position="25"/>
        <end position="89"/>
    </location>
</feature>
<protein>
    <submittedName>
        <fullName evidence="2">Putative secreted peptide</fullName>
    </submittedName>
</protein>
<reference evidence="2" key="1">
    <citation type="submission" date="2018-01" db="EMBL/GenBank/DDBJ databases">
        <title>An insight into the sialome of Amazonian anophelines.</title>
        <authorList>
            <person name="Ribeiro J.M."/>
            <person name="Scarpassa V."/>
            <person name="Calvo E."/>
        </authorList>
    </citation>
    <scope>NUCLEOTIDE SEQUENCE</scope>
    <source>
        <tissue evidence="2">Salivary glands</tissue>
    </source>
</reference>
<organism evidence="2">
    <name type="scientific">Anopheles braziliensis</name>
    <dbReference type="NCBI Taxonomy" id="58242"/>
    <lineage>
        <taxon>Eukaryota</taxon>
        <taxon>Metazoa</taxon>
        <taxon>Ecdysozoa</taxon>
        <taxon>Arthropoda</taxon>
        <taxon>Hexapoda</taxon>
        <taxon>Insecta</taxon>
        <taxon>Pterygota</taxon>
        <taxon>Neoptera</taxon>
        <taxon>Endopterygota</taxon>
        <taxon>Diptera</taxon>
        <taxon>Nematocera</taxon>
        <taxon>Culicoidea</taxon>
        <taxon>Culicidae</taxon>
        <taxon>Anophelinae</taxon>
        <taxon>Anopheles</taxon>
    </lineage>
</organism>
<dbReference type="AlphaFoldDB" id="A0A2M3ZNJ5"/>
<accession>A0A2M3ZNJ5</accession>
<feature type="signal peptide" evidence="1">
    <location>
        <begin position="1"/>
        <end position="24"/>
    </location>
</feature>
<dbReference type="EMBL" id="GGFM01009269">
    <property type="protein sequence ID" value="MBW30020.1"/>
    <property type="molecule type" value="Transcribed_RNA"/>
</dbReference>
<keyword evidence="1" id="KW-0732">Signal</keyword>
<sequence>MSSSSKRRCSRMVSCFITLHCTIAMQCSLATCESSGFSIRLRNTARMMRVTFSLAQSLRMSARMGITLNLFIFSASSGLKVRTHRQNTS</sequence>
<evidence type="ECO:0000256" key="1">
    <source>
        <dbReference type="SAM" id="SignalP"/>
    </source>
</evidence>
<proteinExistence type="predicted"/>
<name>A0A2M3ZNJ5_9DIPT</name>